<name>A0A922MJH7_SPOEX</name>
<dbReference type="SUPFAM" id="SSF141571">
    <property type="entry name" value="Pentapeptide repeat-like"/>
    <property type="match status" value="1"/>
</dbReference>
<feature type="region of interest" description="Disordered" evidence="1">
    <location>
        <begin position="1156"/>
        <end position="1177"/>
    </location>
</feature>
<feature type="region of interest" description="Disordered" evidence="1">
    <location>
        <begin position="1403"/>
        <end position="1435"/>
    </location>
</feature>
<feature type="compositionally biased region" description="Basic and acidic residues" evidence="1">
    <location>
        <begin position="447"/>
        <end position="468"/>
    </location>
</feature>
<dbReference type="Gene3D" id="3.80.10.10">
    <property type="entry name" value="Ribonuclease Inhibitor"/>
    <property type="match status" value="1"/>
</dbReference>
<comment type="caution">
    <text evidence="2">The sequence shown here is derived from an EMBL/GenBank/DDBJ whole genome shotgun (WGS) entry which is preliminary data.</text>
</comment>
<dbReference type="InterPro" id="IPR032675">
    <property type="entry name" value="LRR_dom_sf"/>
</dbReference>
<feature type="region of interest" description="Disordered" evidence="1">
    <location>
        <begin position="819"/>
        <end position="855"/>
    </location>
</feature>
<reference evidence="2" key="1">
    <citation type="journal article" date="2021" name="G3 (Bethesda)">
        <title>Genome and transcriptome analysis of the beet armyworm Spodoptera exigua reveals targets for pest control. .</title>
        <authorList>
            <person name="Simon S."/>
            <person name="Breeschoten T."/>
            <person name="Jansen H.J."/>
            <person name="Dirks R.P."/>
            <person name="Schranz M.E."/>
            <person name="Ros V.I.D."/>
        </authorList>
    </citation>
    <scope>NUCLEOTIDE SEQUENCE</scope>
    <source>
        <strain evidence="2">TB_SE_WUR_2020</strain>
    </source>
</reference>
<sequence>ELPDDSIGGGTRAPRLTLAECSLSGAAAVDALESIMRKVQFRRLEIEHCIIDDEGADAGTAHLADALAEQAAQSPPSAAASPLSPHRCQDWRTVLRRDSESYRKSPSRFSVTRNYDSVYNPNPTPPNSPAQPTLYTQLQNEVVTQLKHEANVGVQAKNLTDISAQARNLSDISAQAKNLSDIIAQAKNLTDVSAHSKILTDISAQTKNLSDISAQAKNLSDISAQAKNLSDISAQAKNLSDISVQGKNLSDISAQAKNLSHITAQSKNLSDISTQGKNLSDISAQAKNVIEVSAQVKCTPVSDAGVKQNEVNVSAEQKKEAPISVQEKKLSKPKIEVTVYDTQIKEAIVSAHQISDQQKNISNVCVPQKSDVVIVGDQKTVPDISAQEKKLTEASAEWKNNDKIDVVHKDNAQSKPESHNEVHTQIKKEEIDTNKPKKVITTQVRSEAMKQSKKESSHKENISDDPKTDTSATEISAKNLVTTQISHFPTQQKSEVDDKSLTSQKPTDVMDTHKNVVTTQLQNETVKERIINNDSIDQFGLKIVRIDQDSIEKQSVDTKSAIEIELDKEFKDSTMKSDERTHVTNVENIDTKNDNIVVLRTGTVSSNIDENTESRIPVISLAEDSTEITYETSKESVKVSKNDNENIQIELPNQSSLKDKLKTSPTHSVITKPLIATIEEFPENDLDVTDSGTSTNQTSERTDHKNDETAQIQTVKACETKPRVITSIKQSEISYSDAVKRDKKTKVIINQTDNVNSLTQIKIVKIKPSLSDVPVDSVILKKNKSESSLDSPDLEVSRFMGSGVHTSVFDSSSSLEISESSMESLNEQKSIQELDRRKSAALSNEGSLESGSEVTPINSSNLLNLSVSSNESVSPIFGKTKVIHDSLSSLEASVSSLDSTKQERLMVTSADSGIEYSLQHPLESKEDNSSNEGTLTNNSSLKESIKKTEALHLDDSASPKRTSSLLDVPALENKGIRDRIRKISWVAPSSSFHIPRPEEKEAKPSHLEKLLSIFQHPSLIFSRSLTTDDDKKVSNTPPRRDLSLSSSFWSWGSAVEKEREEDSSEATDSTLSERVQVSFVDESFSKKLDSKTPSTDTDNTLSEFHSFPTHECEMDDKVTLTTEDIIVQNIDVSLISNTKKDEKDDKEQRPRSFAAVLKSSGSENSLDKQSNSENLQSVDKLPSKVIRGIKENISPENTLTSSMSNTEALAEELEKQVRITTVSIWEPSTIESKSDDVKVQSDLAPIATMEDTLYEDPLQLAFIDDKIDELSIENRVLETDTQAKSTEIDLGRDALSYLIYENRDFEIGTENIVNTTAQQGSLAEELKEAENKEILDLSPELVIDENNTIRDNVFTAKEIIGLRTSPIIPERAKIKKSNSLENLPQCSDEKSPKAKTIVFKIPEGTTPRDIPERRSKLRTRSGSSPKSLPESLNKPCPLTKMESILNKKKKKVSSLGKIAKDSLLALNMSEEDIAEFRRSYKLTSVESLRSLESVSENSVDSRCRACLRQSQESLMSLDSISEDCR</sequence>
<dbReference type="Proteomes" id="UP000814243">
    <property type="component" value="Unassembled WGS sequence"/>
</dbReference>
<dbReference type="EMBL" id="JACEFF010000442">
    <property type="protein sequence ID" value="KAH9637590.1"/>
    <property type="molecule type" value="Genomic_DNA"/>
</dbReference>
<accession>A0A922MJH7</accession>
<feature type="region of interest" description="Disordered" evidence="1">
    <location>
        <begin position="921"/>
        <end position="942"/>
    </location>
</feature>
<evidence type="ECO:0000313" key="2">
    <source>
        <dbReference type="EMBL" id="KAH9637590.1"/>
    </source>
</evidence>
<feature type="compositionally biased region" description="Polar residues" evidence="1">
    <location>
        <begin position="930"/>
        <end position="942"/>
    </location>
</feature>
<feature type="compositionally biased region" description="Basic and acidic residues" evidence="1">
    <location>
        <begin position="410"/>
        <end position="435"/>
    </location>
</feature>
<feature type="region of interest" description="Disordered" evidence="1">
    <location>
        <begin position="487"/>
        <end position="506"/>
    </location>
</feature>
<proteinExistence type="predicted"/>
<feature type="compositionally biased region" description="Polar residues" evidence="1">
    <location>
        <begin position="690"/>
        <end position="699"/>
    </location>
</feature>
<protein>
    <submittedName>
        <fullName evidence="2">Uncharacterized protein</fullName>
    </submittedName>
</protein>
<feature type="region of interest" description="Disordered" evidence="1">
    <location>
        <begin position="410"/>
        <end position="473"/>
    </location>
</feature>
<feature type="compositionally biased region" description="Low complexity" evidence="1">
    <location>
        <begin position="842"/>
        <end position="855"/>
    </location>
</feature>
<feature type="region of interest" description="Disordered" evidence="1">
    <location>
        <begin position="682"/>
        <end position="709"/>
    </location>
</feature>
<evidence type="ECO:0000256" key="1">
    <source>
        <dbReference type="SAM" id="MobiDB-lite"/>
    </source>
</evidence>
<evidence type="ECO:0000313" key="3">
    <source>
        <dbReference type="Proteomes" id="UP000814243"/>
    </source>
</evidence>
<gene>
    <name evidence="2" type="ORF">HF086_014230</name>
</gene>
<feature type="compositionally biased region" description="Polar residues" evidence="1">
    <location>
        <begin position="1159"/>
        <end position="1177"/>
    </location>
</feature>
<feature type="non-terminal residue" evidence="2">
    <location>
        <position position="1"/>
    </location>
</feature>
<organism evidence="2 3">
    <name type="scientific">Spodoptera exigua</name>
    <name type="common">Beet armyworm</name>
    <name type="synonym">Noctua fulgens</name>
    <dbReference type="NCBI Taxonomy" id="7107"/>
    <lineage>
        <taxon>Eukaryota</taxon>
        <taxon>Metazoa</taxon>
        <taxon>Ecdysozoa</taxon>
        <taxon>Arthropoda</taxon>
        <taxon>Hexapoda</taxon>
        <taxon>Insecta</taxon>
        <taxon>Pterygota</taxon>
        <taxon>Neoptera</taxon>
        <taxon>Endopterygota</taxon>
        <taxon>Lepidoptera</taxon>
        <taxon>Glossata</taxon>
        <taxon>Ditrysia</taxon>
        <taxon>Noctuoidea</taxon>
        <taxon>Noctuidae</taxon>
        <taxon>Amphipyrinae</taxon>
        <taxon>Spodoptera</taxon>
    </lineage>
</organism>
<feature type="non-terminal residue" evidence="2">
    <location>
        <position position="1525"/>
    </location>
</feature>